<dbReference type="EMBL" id="BDSA01000002">
    <property type="protein sequence ID" value="GBE60086.1"/>
    <property type="molecule type" value="Genomic_DNA"/>
</dbReference>
<keyword evidence="3" id="KW-0648">Protein biosynthesis</keyword>
<feature type="domain" description="Translation elongation factor EF1B beta/delta subunit guanine nucleotide exchange" evidence="5">
    <location>
        <begin position="126"/>
        <end position="248"/>
    </location>
</feature>
<protein>
    <submittedName>
        <fullName evidence="6">EF-1 guanine nucleotide exchange domain-containing protein</fullName>
    </submittedName>
</protein>
<dbReference type="AlphaFoldDB" id="A0A2H6KAS7"/>
<accession>A0A2H6KAS7</accession>
<comment type="caution">
    <text evidence="6">The sequence shown here is derived from an EMBL/GenBank/DDBJ whole genome shotgun (WGS) entry which is preliminary data.</text>
</comment>
<dbReference type="GO" id="GO:0005853">
    <property type="term" value="C:eukaryotic translation elongation factor 1 complex"/>
    <property type="evidence" value="ECO:0007669"/>
    <property type="project" value="InterPro"/>
</dbReference>
<sequence>MSGFKIELSKVATREGLVELNEYLADHSFVGGAKAPSTDDLAVFRKLGKSPGAEEFAHVDRWYRHVSTWAQSPPADLAKGSLPVEAEKKSDDIDLFGDDDEEEDDAMKKKMEAMKASKGKKREAAKSSLVIHIEPASVDTDLDEVLRLVKNIRIEGVTWGEASAKIPLAYGIQKLQVSCTILDDIVNTNEITDMIEELGLTEAQKEERRLKQEGADDDDDSDYGSDDDSDDEVVGLVQTANIVSFNKL</sequence>
<evidence type="ECO:0000256" key="3">
    <source>
        <dbReference type="ARBA" id="ARBA00022917"/>
    </source>
</evidence>
<dbReference type="InterPro" id="IPR053836">
    <property type="entry name" value="Arc1-like_N"/>
</dbReference>
<proteinExistence type="inferred from homology"/>
<dbReference type="VEuPathDB" id="PiroplasmaDB:BOVATA_015790"/>
<evidence type="ECO:0000313" key="6">
    <source>
        <dbReference type="EMBL" id="GBE60086.1"/>
    </source>
</evidence>
<dbReference type="PANTHER" id="PTHR11595">
    <property type="entry name" value="EF-HAND AND COILED-COIL DOMAIN-CONTAINING FAMILY MEMBER"/>
    <property type="match status" value="1"/>
</dbReference>
<dbReference type="SUPFAM" id="SSF54984">
    <property type="entry name" value="eEF-1beta-like"/>
    <property type="match status" value="1"/>
</dbReference>
<evidence type="ECO:0000256" key="1">
    <source>
        <dbReference type="ARBA" id="ARBA00007411"/>
    </source>
</evidence>
<gene>
    <name evidence="6" type="ORF">BOVATA_015790</name>
</gene>
<dbReference type="CDD" id="cd00292">
    <property type="entry name" value="EF1B"/>
    <property type="match status" value="1"/>
</dbReference>
<feature type="compositionally biased region" description="Acidic residues" evidence="4">
    <location>
        <begin position="215"/>
        <end position="231"/>
    </location>
</feature>
<dbReference type="PANTHER" id="PTHR11595:SF21">
    <property type="entry name" value="ELONGATION FACTOR 1-BETA"/>
    <property type="match status" value="1"/>
</dbReference>
<keyword evidence="2" id="KW-0251">Elongation factor</keyword>
<dbReference type="Gene3D" id="3.30.70.60">
    <property type="match status" value="1"/>
</dbReference>
<dbReference type="InterPro" id="IPR036219">
    <property type="entry name" value="eEF-1beta-like_sf"/>
</dbReference>
<dbReference type="GeneID" id="39873856"/>
<comment type="similarity">
    <text evidence="1">Belongs to the EF-1-beta/EF-1-delta family.</text>
</comment>
<reference evidence="6 7" key="1">
    <citation type="journal article" date="2017" name="BMC Genomics">
        <title>Whole-genome assembly of Babesia ovata and comparative genomics between closely related pathogens.</title>
        <authorList>
            <person name="Yamagishi J."/>
            <person name="Asada M."/>
            <person name="Hakimi H."/>
            <person name="Tanaka T.Q."/>
            <person name="Sugimoto C."/>
            <person name="Kawazu S."/>
        </authorList>
    </citation>
    <scope>NUCLEOTIDE SEQUENCE [LARGE SCALE GENOMIC DNA]</scope>
    <source>
        <strain evidence="6 7">Miyake</strain>
    </source>
</reference>
<dbReference type="SMART" id="SM00888">
    <property type="entry name" value="EF1_GNE"/>
    <property type="match status" value="1"/>
</dbReference>
<dbReference type="OrthoDB" id="331763at2759"/>
<dbReference type="Proteomes" id="UP000236319">
    <property type="component" value="Unassembled WGS sequence"/>
</dbReference>
<evidence type="ECO:0000313" key="7">
    <source>
        <dbReference type="Proteomes" id="UP000236319"/>
    </source>
</evidence>
<dbReference type="Pfam" id="PF00736">
    <property type="entry name" value="EF1_GNE"/>
    <property type="match status" value="1"/>
</dbReference>
<keyword evidence="7" id="KW-1185">Reference proteome</keyword>
<evidence type="ECO:0000259" key="5">
    <source>
        <dbReference type="SMART" id="SM00888"/>
    </source>
</evidence>
<dbReference type="InterPro" id="IPR036282">
    <property type="entry name" value="Glutathione-S-Trfase_C_sf"/>
</dbReference>
<dbReference type="Pfam" id="PF21972">
    <property type="entry name" value="Arc1p_N_like"/>
    <property type="match status" value="1"/>
</dbReference>
<evidence type="ECO:0000256" key="4">
    <source>
        <dbReference type="SAM" id="MobiDB-lite"/>
    </source>
</evidence>
<dbReference type="InterPro" id="IPR014717">
    <property type="entry name" value="Transl_elong_EF1B/ribsomal_bS6"/>
</dbReference>
<feature type="region of interest" description="Disordered" evidence="4">
    <location>
        <begin position="207"/>
        <end position="231"/>
    </location>
</feature>
<dbReference type="InterPro" id="IPR014038">
    <property type="entry name" value="EF1B_bsu/dsu_GNE"/>
</dbReference>
<dbReference type="GO" id="GO:0005829">
    <property type="term" value="C:cytosol"/>
    <property type="evidence" value="ECO:0007669"/>
    <property type="project" value="TreeGrafter"/>
</dbReference>
<dbReference type="GO" id="GO:0005085">
    <property type="term" value="F:guanyl-nucleotide exchange factor activity"/>
    <property type="evidence" value="ECO:0007669"/>
    <property type="project" value="TreeGrafter"/>
</dbReference>
<evidence type="ECO:0000256" key="2">
    <source>
        <dbReference type="ARBA" id="ARBA00022768"/>
    </source>
</evidence>
<dbReference type="SUPFAM" id="SSF47616">
    <property type="entry name" value="GST C-terminal domain-like"/>
    <property type="match status" value="1"/>
</dbReference>
<name>A0A2H6KAS7_9APIC</name>
<dbReference type="InterPro" id="IPR049720">
    <property type="entry name" value="EF1B_bsu/dsu"/>
</dbReference>
<organism evidence="6 7">
    <name type="scientific">Babesia ovata</name>
    <dbReference type="NCBI Taxonomy" id="189622"/>
    <lineage>
        <taxon>Eukaryota</taxon>
        <taxon>Sar</taxon>
        <taxon>Alveolata</taxon>
        <taxon>Apicomplexa</taxon>
        <taxon>Aconoidasida</taxon>
        <taxon>Piroplasmida</taxon>
        <taxon>Babesiidae</taxon>
        <taxon>Babesia</taxon>
    </lineage>
</organism>
<dbReference type="RefSeq" id="XP_028866329.1">
    <property type="nucleotide sequence ID" value="XM_029010496.1"/>
</dbReference>
<dbReference type="GO" id="GO:0003746">
    <property type="term" value="F:translation elongation factor activity"/>
    <property type="evidence" value="ECO:0007669"/>
    <property type="project" value="UniProtKB-KW"/>
</dbReference>